<feature type="transmembrane region" description="Helical" evidence="1">
    <location>
        <begin position="37"/>
        <end position="56"/>
    </location>
</feature>
<dbReference type="EMBL" id="BQKA01000036">
    <property type="protein sequence ID" value="GJM50991.1"/>
    <property type="molecule type" value="Genomic_DNA"/>
</dbReference>
<dbReference type="RefSeq" id="WP_264846424.1">
    <property type="nucleotide sequence ID" value="NZ_BPMA01000021.1"/>
</dbReference>
<feature type="transmembrane region" description="Helical" evidence="1">
    <location>
        <begin position="62"/>
        <end position="83"/>
    </location>
</feature>
<sequence length="113" mass="12552">MIEILIGVLAFLGALFILMAGIGVVRMPDTYLRMSVATKSTTLGVGLTLVAFGLHFQEQMTTMRVLIIILFVMITAPVSAHLMGRATYISKNKLWDKSVSDDLKDKYDEEDHC</sequence>
<name>A0AAV5AZM6_9FLAO</name>
<organism evidence="2 4">
    <name type="scientific">Capnocytophaga catalasegens</name>
    <dbReference type="NCBI Taxonomy" id="1004260"/>
    <lineage>
        <taxon>Bacteria</taxon>
        <taxon>Pseudomonadati</taxon>
        <taxon>Bacteroidota</taxon>
        <taxon>Flavobacteriia</taxon>
        <taxon>Flavobacteriales</taxon>
        <taxon>Flavobacteriaceae</taxon>
        <taxon>Capnocytophaga</taxon>
    </lineage>
</organism>
<evidence type="ECO:0000256" key="1">
    <source>
        <dbReference type="SAM" id="Phobius"/>
    </source>
</evidence>
<dbReference type="NCBIfam" id="TIGR01300">
    <property type="entry name" value="CPA3_mnhG_phaG"/>
    <property type="match status" value="1"/>
</dbReference>
<keyword evidence="1" id="KW-0812">Transmembrane</keyword>
<protein>
    <submittedName>
        <fullName evidence="2">Na+/H+ antiporter subunit G</fullName>
    </submittedName>
</protein>
<dbReference type="Pfam" id="PF03334">
    <property type="entry name" value="PhaG_MnhG_YufB"/>
    <property type="match status" value="1"/>
</dbReference>
<evidence type="ECO:0000313" key="3">
    <source>
        <dbReference type="EMBL" id="GJM52176.1"/>
    </source>
</evidence>
<dbReference type="PANTHER" id="PTHR34703">
    <property type="entry name" value="ANTIPORTER SUBUNIT MNHG2-RELATED"/>
    <property type="match status" value="1"/>
</dbReference>
<dbReference type="AlphaFoldDB" id="A0AAV5AZM6"/>
<keyword evidence="5" id="KW-1185">Reference proteome</keyword>
<keyword evidence="1" id="KW-1133">Transmembrane helix</keyword>
<gene>
    <name evidence="2" type="primary">mrpG</name>
    <name evidence="2" type="ORF">RCZ15_19640</name>
    <name evidence="3" type="ORF">RCZ16_04940</name>
</gene>
<dbReference type="PANTHER" id="PTHR34703:SF1">
    <property type="entry name" value="ANTIPORTER SUBUNIT MNHG2-RELATED"/>
    <property type="match status" value="1"/>
</dbReference>
<proteinExistence type="predicted"/>
<dbReference type="Proteomes" id="UP001208692">
    <property type="component" value="Unassembled WGS sequence"/>
</dbReference>
<evidence type="ECO:0000313" key="2">
    <source>
        <dbReference type="EMBL" id="GJM50991.1"/>
    </source>
</evidence>
<evidence type="ECO:0000313" key="5">
    <source>
        <dbReference type="Proteomes" id="UP001208692"/>
    </source>
</evidence>
<keyword evidence="1" id="KW-0472">Membrane</keyword>
<accession>A0AAV5AZM6</accession>
<reference evidence="2 5" key="1">
    <citation type="submission" date="2021-11" db="EMBL/GenBank/DDBJ databases">
        <title>Draft genome sequence of Capnocytophaga sp. strain KC07075 isolated from cat oral cavity.</title>
        <authorList>
            <person name="Suzuki M."/>
            <person name="Imaoka K."/>
            <person name="Kimura M."/>
            <person name="Morikawa S."/>
            <person name="Maeda K."/>
        </authorList>
    </citation>
    <scope>NUCLEOTIDE SEQUENCE</scope>
    <source>
        <strain evidence="2">KC07075</strain>
        <strain evidence="3 5">KC07079</strain>
    </source>
</reference>
<dbReference type="EMBL" id="BQKB01000009">
    <property type="protein sequence ID" value="GJM52176.1"/>
    <property type="molecule type" value="Genomic_DNA"/>
</dbReference>
<dbReference type="GO" id="GO:0015385">
    <property type="term" value="F:sodium:proton antiporter activity"/>
    <property type="evidence" value="ECO:0007669"/>
    <property type="project" value="TreeGrafter"/>
</dbReference>
<dbReference type="NCBIfam" id="NF009314">
    <property type="entry name" value="PRK12674.1-2"/>
    <property type="match status" value="1"/>
</dbReference>
<evidence type="ECO:0000313" key="4">
    <source>
        <dbReference type="Proteomes" id="UP001207736"/>
    </source>
</evidence>
<feature type="transmembrane region" description="Helical" evidence="1">
    <location>
        <begin position="6"/>
        <end position="25"/>
    </location>
</feature>
<comment type="caution">
    <text evidence="2">The sequence shown here is derived from an EMBL/GenBank/DDBJ whole genome shotgun (WGS) entry which is preliminary data.</text>
</comment>
<dbReference type="Proteomes" id="UP001207736">
    <property type="component" value="Unassembled WGS sequence"/>
</dbReference>
<dbReference type="InterPro" id="IPR005133">
    <property type="entry name" value="PhaG_MnhG_YufB"/>
</dbReference>